<reference evidence="2 3" key="1">
    <citation type="submission" date="2007-08" db="EMBL/GenBank/DDBJ databases">
        <authorList>
            <person name="Fulton L."/>
            <person name="Clifton S."/>
            <person name="Fulton B."/>
            <person name="Xu J."/>
            <person name="Minx P."/>
            <person name="Pepin K.H."/>
            <person name="Johnson M."/>
            <person name="Thiruvilangam P."/>
            <person name="Bhonagiri V."/>
            <person name="Nash W.E."/>
            <person name="Mardis E.R."/>
            <person name="Wilson R.K."/>
        </authorList>
    </citation>
    <scope>NUCLEOTIDE SEQUENCE [LARGE SCALE GENOMIC DNA]</scope>
    <source>
        <strain evidence="3">ATCC BAA-613 / DSM 15670 / CCUG 46953 / JCM 12243 / WAL 16351</strain>
    </source>
</reference>
<sequence>MDANIIVTAQIIIVIFDFISKFIRFPLTFQSSSSAHFSELKRSPADVLFHAHHLFVFLDIC</sequence>
<evidence type="ECO:0000313" key="3">
    <source>
        <dbReference type="Proteomes" id="UP000005396"/>
    </source>
</evidence>
<evidence type="ECO:0000256" key="1">
    <source>
        <dbReference type="SAM" id="Phobius"/>
    </source>
</evidence>
<protein>
    <submittedName>
        <fullName evidence="2">Uncharacterized protein</fullName>
    </submittedName>
</protein>
<dbReference type="HOGENOM" id="CLU_2914265_0_0_9"/>
<proteinExistence type="predicted"/>
<keyword evidence="1" id="KW-0472">Membrane</keyword>
<keyword evidence="1" id="KW-1133">Transmembrane helix</keyword>
<dbReference type="AlphaFoldDB" id="A8RT03"/>
<dbReference type="PaxDb" id="411902-CLOBOL_03501"/>
<organism evidence="2 3">
    <name type="scientific">Enterocloster bolteae (strain ATCC BAA-613 / DSM 15670 / CCUG 46953 / JCM 12243 / WAL 16351)</name>
    <name type="common">Clostridium bolteae</name>
    <dbReference type="NCBI Taxonomy" id="411902"/>
    <lineage>
        <taxon>Bacteria</taxon>
        <taxon>Bacillati</taxon>
        <taxon>Bacillota</taxon>
        <taxon>Clostridia</taxon>
        <taxon>Lachnospirales</taxon>
        <taxon>Lachnospiraceae</taxon>
        <taxon>Enterocloster</taxon>
    </lineage>
</organism>
<feature type="transmembrane region" description="Helical" evidence="1">
    <location>
        <begin position="6"/>
        <end position="23"/>
    </location>
</feature>
<dbReference type="Proteomes" id="UP000005396">
    <property type="component" value="Unassembled WGS sequence"/>
</dbReference>
<reference evidence="2 3" key="2">
    <citation type="submission" date="2007-09" db="EMBL/GenBank/DDBJ databases">
        <title>Draft genome sequence of Clostridium bolteae (ATCC BAA-613).</title>
        <authorList>
            <person name="Sudarsanam P."/>
            <person name="Ley R."/>
            <person name="Guruge J."/>
            <person name="Turnbaugh P.J."/>
            <person name="Mahowald M."/>
            <person name="Liep D."/>
            <person name="Gordon J."/>
        </authorList>
    </citation>
    <scope>NUCLEOTIDE SEQUENCE [LARGE SCALE GENOMIC DNA]</scope>
    <source>
        <strain evidence="3">ATCC BAA-613 / DSM 15670 / CCUG 46953 / JCM 12243 / WAL 16351</strain>
    </source>
</reference>
<keyword evidence="1" id="KW-0812">Transmembrane</keyword>
<dbReference type="EMBL" id="ABCC02000032">
    <property type="protein sequence ID" value="EDP16064.1"/>
    <property type="molecule type" value="Genomic_DNA"/>
</dbReference>
<comment type="caution">
    <text evidence="2">The sequence shown here is derived from an EMBL/GenBank/DDBJ whole genome shotgun (WGS) entry which is preliminary data.</text>
</comment>
<gene>
    <name evidence="2" type="ORF">CLOBOL_03501</name>
</gene>
<evidence type="ECO:0000313" key="2">
    <source>
        <dbReference type="EMBL" id="EDP16064.1"/>
    </source>
</evidence>
<accession>A8RT03</accession>
<name>A8RT03_ENTBW</name>